<sequence>MYLSLVSMQLASIALGSVFYGMYAVLFCVSMFLLVRRHNSPHTTHKSRENGSLFASMVFLSATLLFLIVTLHWSTLAYRTFAAFVSFRHGTEAEAFFGDHTQPTQVVQNCLFALAVPIGDSLIIHRLWVVWGYSTPIIAVPAIGTAFLTVGGSLAAYNNWRSPDVFSDPWLKYTTIMSLVCVYTLALPVHASESDPVPRTNFYCTGFLVTM</sequence>
<feature type="transmembrane region" description="Helical" evidence="1">
    <location>
        <begin position="170"/>
        <end position="191"/>
    </location>
</feature>
<comment type="caution">
    <text evidence="2">The sequence shown here is derived from an EMBL/GenBank/DDBJ whole genome shotgun (WGS) entry which is preliminary data.</text>
</comment>
<accession>A0AAD7HS92</accession>
<dbReference type="EMBL" id="JARJLG010000222">
    <property type="protein sequence ID" value="KAJ7726157.1"/>
    <property type="molecule type" value="Genomic_DNA"/>
</dbReference>
<feature type="transmembrane region" description="Helical" evidence="1">
    <location>
        <begin position="137"/>
        <end position="158"/>
    </location>
</feature>
<gene>
    <name evidence="2" type="ORF">DFH07DRAFT_970605</name>
</gene>
<proteinExistence type="predicted"/>
<protein>
    <submittedName>
        <fullName evidence="2">Uncharacterized protein</fullName>
    </submittedName>
</protein>
<keyword evidence="3" id="KW-1185">Reference proteome</keyword>
<keyword evidence="1" id="KW-0472">Membrane</keyword>
<reference evidence="2" key="1">
    <citation type="submission" date="2023-03" db="EMBL/GenBank/DDBJ databases">
        <title>Massive genome expansion in bonnet fungi (Mycena s.s.) driven by repeated elements and novel gene families across ecological guilds.</title>
        <authorList>
            <consortium name="Lawrence Berkeley National Laboratory"/>
            <person name="Harder C.B."/>
            <person name="Miyauchi S."/>
            <person name="Viragh M."/>
            <person name="Kuo A."/>
            <person name="Thoen E."/>
            <person name="Andreopoulos B."/>
            <person name="Lu D."/>
            <person name="Skrede I."/>
            <person name="Drula E."/>
            <person name="Henrissat B."/>
            <person name="Morin E."/>
            <person name="Kohler A."/>
            <person name="Barry K."/>
            <person name="LaButti K."/>
            <person name="Morin E."/>
            <person name="Salamov A."/>
            <person name="Lipzen A."/>
            <person name="Mereny Z."/>
            <person name="Hegedus B."/>
            <person name="Baldrian P."/>
            <person name="Stursova M."/>
            <person name="Weitz H."/>
            <person name="Taylor A."/>
            <person name="Grigoriev I.V."/>
            <person name="Nagy L.G."/>
            <person name="Martin F."/>
            <person name="Kauserud H."/>
        </authorList>
    </citation>
    <scope>NUCLEOTIDE SEQUENCE</scope>
    <source>
        <strain evidence="2">CBHHK188m</strain>
    </source>
</reference>
<feature type="transmembrane region" description="Helical" evidence="1">
    <location>
        <begin position="12"/>
        <end position="33"/>
    </location>
</feature>
<evidence type="ECO:0000313" key="2">
    <source>
        <dbReference type="EMBL" id="KAJ7726157.1"/>
    </source>
</evidence>
<evidence type="ECO:0000313" key="3">
    <source>
        <dbReference type="Proteomes" id="UP001215280"/>
    </source>
</evidence>
<keyword evidence="1" id="KW-0812">Transmembrane</keyword>
<dbReference type="Proteomes" id="UP001215280">
    <property type="component" value="Unassembled WGS sequence"/>
</dbReference>
<evidence type="ECO:0000256" key="1">
    <source>
        <dbReference type="SAM" id="Phobius"/>
    </source>
</evidence>
<dbReference type="AlphaFoldDB" id="A0AAD7HS92"/>
<feature type="transmembrane region" description="Helical" evidence="1">
    <location>
        <begin position="53"/>
        <end position="73"/>
    </location>
</feature>
<name>A0AAD7HS92_9AGAR</name>
<organism evidence="2 3">
    <name type="scientific">Mycena maculata</name>
    <dbReference type="NCBI Taxonomy" id="230809"/>
    <lineage>
        <taxon>Eukaryota</taxon>
        <taxon>Fungi</taxon>
        <taxon>Dikarya</taxon>
        <taxon>Basidiomycota</taxon>
        <taxon>Agaricomycotina</taxon>
        <taxon>Agaricomycetes</taxon>
        <taxon>Agaricomycetidae</taxon>
        <taxon>Agaricales</taxon>
        <taxon>Marasmiineae</taxon>
        <taxon>Mycenaceae</taxon>
        <taxon>Mycena</taxon>
    </lineage>
</organism>
<keyword evidence="1" id="KW-1133">Transmembrane helix</keyword>